<dbReference type="AlphaFoldDB" id="A0A0P1FAE6"/>
<dbReference type="SUPFAM" id="SSF103642">
    <property type="entry name" value="Sec-C motif"/>
    <property type="match status" value="1"/>
</dbReference>
<evidence type="ECO:0000313" key="1">
    <source>
        <dbReference type="EMBL" id="CUH65087.1"/>
    </source>
</evidence>
<evidence type="ECO:0000313" key="4">
    <source>
        <dbReference type="Proteomes" id="UP000051887"/>
    </source>
</evidence>
<gene>
    <name evidence="1" type="ORF">TL5118_01137</name>
    <name evidence="2" type="ORF">TL5120_01507</name>
</gene>
<dbReference type="Pfam" id="PF02810">
    <property type="entry name" value="SEC-C"/>
    <property type="match status" value="1"/>
</dbReference>
<dbReference type="Proteomes" id="UP000051086">
    <property type="component" value="Unassembled WGS sequence"/>
</dbReference>
<sequence>MTPDEIMRDLARDDIFPKAAMAEASDKRDDMAPVFINLIDRLTRQRIRDMQADDVMALIPIFHLLGEWREPSAYRPLLQLLRRPTHALEHLLGDAVTETSFRVIAGTFDGDLQPIFEAVEDDKADDFSRSSLLDALVLIAQQHSEQRAGIEDYFRTFRQRCPKAQTDVLTGWMEAIAALGIPNMSQPVRDVFDQGLIPKEYCNVEHFLEDYEATLAANGTLVGQRYQKALISDAIDELSKWHSYSAEYLAEQNRRKADNLLRVSPWTEAFVNAADKVGRNDPCPCDSGKKFKKCCLQ</sequence>
<dbReference type="Pfam" id="PF06685">
    <property type="entry name" value="DUF1186"/>
    <property type="match status" value="1"/>
</dbReference>
<dbReference type="Proteomes" id="UP000051887">
    <property type="component" value="Unassembled WGS sequence"/>
</dbReference>
<protein>
    <submittedName>
        <fullName evidence="2">Preprotein translocase subunit SecA</fullName>
    </submittedName>
</protein>
<dbReference type="EMBL" id="CYSB01000024">
    <property type="protein sequence ID" value="CUH65087.1"/>
    <property type="molecule type" value="Genomic_DNA"/>
</dbReference>
<dbReference type="InterPro" id="IPR004027">
    <property type="entry name" value="SEC_C_motif"/>
</dbReference>
<evidence type="ECO:0000313" key="3">
    <source>
        <dbReference type="Proteomes" id="UP000051086"/>
    </source>
</evidence>
<dbReference type="EMBL" id="CYSC01000024">
    <property type="protein sequence ID" value="CUH71717.1"/>
    <property type="molecule type" value="Genomic_DNA"/>
</dbReference>
<dbReference type="InterPro" id="IPR010602">
    <property type="entry name" value="DUF1186"/>
</dbReference>
<dbReference type="Gene3D" id="3.10.450.50">
    <property type="match status" value="1"/>
</dbReference>
<evidence type="ECO:0000313" key="2">
    <source>
        <dbReference type="EMBL" id="CUH71717.1"/>
    </source>
</evidence>
<reference evidence="1 3" key="2">
    <citation type="submission" date="2015-09" db="EMBL/GenBank/DDBJ databases">
        <authorList>
            <person name="Rodrigo-Torres L."/>
            <person name="Arahal D.R."/>
        </authorList>
    </citation>
    <scope>NUCLEOTIDE SEQUENCE [LARGE SCALE GENOMIC DNA]</scope>
    <source>
        <strain evidence="1 3">CECT 5118</strain>
    </source>
</reference>
<name>A0A0P1FAE6_9RHOB</name>
<dbReference type="OrthoDB" id="1551443at2"/>
<proteinExistence type="predicted"/>
<keyword evidence="3" id="KW-1185">Reference proteome</keyword>
<organism evidence="2 4">
    <name type="scientific">Thalassovita autumnalis</name>
    <dbReference type="NCBI Taxonomy" id="2072972"/>
    <lineage>
        <taxon>Bacteria</taxon>
        <taxon>Pseudomonadati</taxon>
        <taxon>Pseudomonadota</taxon>
        <taxon>Alphaproteobacteria</taxon>
        <taxon>Rhodobacterales</taxon>
        <taxon>Roseobacteraceae</taxon>
        <taxon>Thalassovita</taxon>
    </lineage>
</organism>
<accession>A0A0P1FAE6</accession>
<reference evidence="2 4" key="1">
    <citation type="submission" date="2015-09" db="EMBL/GenBank/DDBJ databases">
        <authorList>
            <consortium name="Swine Surveillance"/>
        </authorList>
    </citation>
    <scope>NUCLEOTIDE SEQUENCE [LARGE SCALE GENOMIC DNA]</scope>
    <source>
        <strain evidence="2 4">5120</strain>
    </source>
</reference>